<feature type="chain" id="PRO_5016129436" description="TraB family protein" evidence="1">
    <location>
        <begin position="21"/>
        <end position="287"/>
    </location>
</feature>
<evidence type="ECO:0000313" key="2">
    <source>
        <dbReference type="EMBL" id="PYE81488.1"/>
    </source>
</evidence>
<sequence length="287" mass="32618">MKQILSAILTLCLSVFAINAQELENSTLWKIEGQNLKQASYLFGTIHMTCDASLNNDVLKALDETTQIVLEIDMDDPSLQAKMMGGMYMKDGKRISDFVSAEDYKLIDSMITKEVGMPLKMLENMKPFFLISMLYPKFLDCPMQSFEQELMKIAAEQNEEILGLETIEEQMQVFEDIPYEDQVADLLRTAKDNLAYDKATMKKMMEMYTSEDINAMVDLMNDDSYSAVAQHQDKLLSNRNKNWIPKIENFIKDQPTFFGVGAGHLAGEFGVINLLRKAGYKVTAVMD</sequence>
<name>A0A2V4XZA6_9FLAO</name>
<dbReference type="OrthoDB" id="9798714at2"/>
<dbReference type="InterPro" id="IPR047111">
    <property type="entry name" value="YbaP-like"/>
</dbReference>
<proteinExistence type="predicted"/>
<dbReference type="Proteomes" id="UP000248054">
    <property type="component" value="Unassembled WGS sequence"/>
</dbReference>
<dbReference type="PANTHER" id="PTHR40590">
    <property type="entry name" value="CYTOPLASMIC PROTEIN-RELATED"/>
    <property type="match status" value="1"/>
</dbReference>
<evidence type="ECO:0000256" key="1">
    <source>
        <dbReference type="SAM" id="SignalP"/>
    </source>
</evidence>
<protein>
    <recommendedName>
        <fullName evidence="4">TraB family protein</fullName>
    </recommendedName>
</protein>
<dbReference type="AlphaFoldDB" id="A0A2V4XZA6"/>
<evidence type="ECO:0000313" key="3">
    <source>
        <dbReference type="Proteomes" id="UP000248054"/>
    </source>
</evidence>
<reference evidence="2 3" key="1">
    <citation type="submission" date="2018-06" db="EMBL/GenBank/DDBJ databases">
        <title>Genomic Encyclopedia of Type Strains, Phase III (KMG-III): the genomes of soil and plant-associated and newly described type strains.</title>
        <authorList>
            <person name="Whitman W."/>
        </authorList>
    </citation>
    <scope>NUCLEOTIDE SEQUENCE [LARGE SCALE GENOMIC DNA]</scope>
    <source>
        <strain evidence="2 3">CECT 7945</strain>
    </source>
</reference>
<evidence type="ECO:0008006" key="4">
    <source>
        <dbReference type="Google" id="ProtNLM"/>
    </source>
</evidence>
<dbReference type="EMBL" id="QJTD01000002">
    <property type="protein sequence ID" value="PYE81488.1"/>
    <property type="molecule type" value="Genomic_DNA"/>
</dbReference>
<gene>
    <name evidence="2" type="ORF">DFQ11_10261</name>
</gene>
<feature type="signal peptide" evidence="1">
    <location>
        <begin position="1"/>
        <end position="20"/>
    </location>
</feature>
<accession>A0A2V4XZA6</accession>
<dbReference type="CDD" id="cd14789">
    <property type="entry name" value="Tiki"/>
    <property type="match status" value="1"/>
</dbReference>
<organism evidence="2 3">
    <name type="scientific">Winogradskyella epiphytica</name>
    <dbReference type="NCBI Taxonomy" id="262005"/>
    <lineage>
        <taxon>Bacteria</taxon>
        <taxon>Pseudomonadati</taxon>
        <taxon>Bacteroidota</taxon>
        <taxon>Flavobacteriia</taxon>
        <taxon>Flavobacteriales</taxon>
        <taxon>Flavobacteriaceae</taxon>
        <taxon>Winogradskyella</taxon>
    </lineage>
</organism>
<keyword evidence="1" id="KW-0732">Signal</keyword>
<dbReference type="RefSeq" id="WP_110474892.1">
    <property type="nucleotide sequence ID" value="NZ_BMWQ01000002.1"/>
</dbReference>
<comment type="caution">
    <text evidence="2">The sequence shown here is derived from an EMBL/GenBank/DDBJ whole genome shotgun (WGS) entry which is preliminary data.</text>
</comment>
<keyword evidence="3" id="KW-1185">Reference proteome</keyword>
<dbReference type="InterPro" id="IPR002816">
    <property type="entry name" value="TraB/PrgY/GumN_fam"/>
</dbReference>
<dbReference type="PANTHER" id="PTHR40590:SF1">
    <property type="entry name" value="CYTOPLASMIC PROTEIN"/>
    <property type="match status" value="1"/>
</dbReference>
<dbReference type="Pfam" id="PF01963">
    <property type="entry name" value="TraB_PrgY_gumN"/>
    <property type="match status" value="1"/>
</dbReference>